<keyword evidence="1" id="KW-1015">Disulfide bond</keyword>
<dbReference type="PANTHER" id="PTHR42852:SF1">
    <property type="entry name" value="THIOREDOXIN-LIKE PROTEIN YNEN"/>
    <property type="match status" value="1"/>
</dbReference>
<evidence type="ECO:0000256" key="1">
    <source>
        <dbReference type="ARBA" id="ARBA00023157"/>
    </source>
</evidence>
<name>A0ABS4HFF4_9BACI</name>
<organism evidence="3 4">
    <name type="scientific">Virgibacillus litoralis</name>
    <dbReference type="NCBI Taxonomy" id="578221"/>
    <lineage>
        <taxon>Bacteria</taxon>
        <taxon>Bacillati</taxon>
        <taxon>Bacillota</taxon>
        <taxon>Bacilli</taxon>
        <taxon>Bacillales</taxon>
        <taxon>Bacillaceae</taxon>
        <taxon>Virgibacillus</taxon>
    </lineage>
</organism>
<comment type="caution">
    <text evidence="3">The sequence shown here is derived from an EMBL/GenBank/DDBJ whole genome shotgun (WGS) entry which is preliminary data.</text>
</comment>
<evidence type="ECO:0000259" key="2">
    <source>
        <dbReference type="PROSITE" id="PS51352"/>
    </source>
</evidence>
<dbReference type="PROSITE" id="PS51352">
    <property type="entry name" value="THIOREDOXIN_2"/>
    <property type="match status" value="1"/>
</dbReference>
<accession>A0ABS4HFF4</accession>
<dbReference type="PANTHER" id="PTHR42852">
    <property type="entry name" value="THIOL:DISULFIDE INTERCHANGE PROTEIN DSBE"/>
    <property type="match status" value="1"/>
</dbReference>
<protein>
    <submittedName>
        <fullName evidence="3">Peroxiredoxin</fullName>
    </submittedName>
</protein>
<dbReference type="InterPro" id="IPR013766">
    <property type="entry name" value="Thioredoxin_domain"/>
</dbReference>
<proteinExistence type="predicted"/>
<evidence type="ECO:0000313" key="4">
    <source>
        <dbReference type="Proteomes" id="UP001519328"/>
    </source>
</evidence>
<evidence type="ECO:0000313" key="3">
    <source>
        <dbReference type="EMBL" id="MBP1949626.1"/>
    </source>
</evidence>
<dbReference type="EMBL" id="JAGGKK010000014">
    <property type="protein sequence ID" value="MBP1949626.1"/>
    <property type="molecule type" value="Genomic_DNA"/>
</dbReference>
<keyword evidence="4" id="KW-1185">Reference proteome</keyword>
<gene>
    <name evidence="3" type="ORF">J2Z82_002566</name>
</gene>
<sequence>MKKLIVIVLAIGMIGWAVYDFAIANDDTSVQEDDGNISGNSISAPMDEEEKAEEEVVNSDEVGLEEGQIAPDFELKTLEGETVKLSDFRGERVLVNFWATWCPPCREEMPDMQKFYENKDLEILAVNLTETENSKEDVTEFVEDFELTFPILMDENSDVANAYKVRAYPTSYMIDSNGRIQFIAMGAMNYEMMVEELAKME</sequence>
<dbReference type="InterPro" id="IPR017937">
    <property type="entry name" value="Thioredoxin_CS"/>
</dbReference>
<dbReference type="Proteomes" id="UP001519328">
    <property type="component" value="Unassembled WGS sequence"/>
</dbReference>
<reference evidence="3 4" key="1">
    <citation type="submission" date="2021-03" db="EMBL/GenBank/DDBJ databases">
        <title>Genomic Encyclopedia of Type Strains, Phase IV (KMG-IV): sequencing the most valuable type-strain genomes for metagenomic binning, comparative biology and taxonomic classification.</title>
        <authorList>
            <person name="Goeker M."/>
        </authorList>
    </citation>
    <scope>NUCLEOTIDE SEQUENCE [LARGE SCALE GENOMIC DNA]</scope>
    <source>
        <strain evidence="3 4">DSM 21085</strain>
    </source>
</reference>
<dbReference type="RefSeq" id="WP_209481116.1">
    <property type="nucleotide sequence ID" value="NZ_JAGGKK010000014.1"/>
</dbReference>
<dbReference type="Pfam" id="PF00578">
    <property type="entry name" value="AhpC-TSA"/>
    <property type="match status" value="1"/>
</dbReference>
<dbReference type="Gene3D" id="3.40.30.10">
    <property type="entry name" value="Glutaredoxin"/>
    <property type="match status" value="1"/>
</dbReference>
<feature type="domain" description="Thioredoxin" evidence="2">
    <location>
        <begin position="64"/>
        <end position="201"/>
    </location>
</feature>
<dbReference type="CDD" id="cd02966">
    <property type="entry name" value="TlpA_like_family"/>
    <property type="match status" value="1"/>
</dbReference>
<dbReference type="InterPro" id="IPR000866">
    <property type="entry name" value="AhpC/TSA"/>
</dbReference>
<dbReference type="InterPro" id="IPR050553">
    <property type="entry name" value="Thioredoxin_ResA/DsbE_sf"/>
</dbReference>
<dbReference type="SUPFAM" id="SSF52833">
    <property type="entry name" value="Thioredoxin-like"/>
    <property type="match status" value="1"/>
</dbReference>
<dbReference type="PROSITE" id="PS00194">
    <property type="entry name" value="THIOREDOXIN_1"/>
    <property type="match status" value="1"/>
</dbReference>
<dbReference type="InterPro" id="IPR036249">
    <property type="entry name" value="Thioredoxin-like_sf"/>
</dbReference>